<dbReference type="InterPro" id="IPR011044">
    <property type="entry name" value="Quino_amine_DH_bsu"/>
</dbReference>
<feature type="chain" id="PRO_5047240185" evidence="1">
    <location>
        <begin position="26"/>
        <end position="373"/>
    </location>
</feature>
<proteinExistence type="predicted"/>
<dbReference type="EMBL" id="BAAAQF010000002">
    <property type="protein sequence ID" value="GAA1660589.1"/>
    <property type="molecule type" value="Genomic_DNA"/>
</dbReference>
<dbReference type="PROSITE" id="PS51257">
    <property type="entry name" value="PROKAR_LIPOPROTEIN"/>
    <property type="match status" value="1"/>
</dbReference>
<comment type="caution">
    <text evidence="2">The sequence shown here is derived from an EMBL/GenBank/DDBJ whole genome shotgun (WGS) entry which is preliminary data.</text>
</comment>
<evidence type="ECO:0000313" key="2">
    <source>
        <dbReference type="EMBL" id="GAA1660589.1"/>
    </source>
</evidence>
<keyword evidence="1" id="KW-0732">Signal</keyword>
<evidence type="ECO:0000313" key="3">
    <source>
        <dbReference type="Proteomes" id="UP001499851"/>
    </source>
</evidence>
<feature type="signal peptide" evidence="1">
    <location>
        <begin position="1"/>
        <end position="25"/>
    </location>
</feature>
<protein>
    <submittedName>
        <fullName evidence="2">Uncharacterized protein</fullName>
    </submittedName>
</protein>
<gene>
    <name evidence="2" type="ORF">GCM10009830_02080</name>
</gene>
<dbReference type="Proteomes" id="UP001499851">
    <property type="component" value="Unassembled WGS sequence"/>
</dbReference>
<organism evidence="2 3">
    <name type="scientific">Glycomyces endophyticus</name>
    <dbReference type="NCBI Taxonomy" id="480996"/>
    <lineage>
        <taxon>Bacteria</taxon>
        <taxon>Bacillati</taxon>
        <taxon>Actinomycetota</taxon>
        <taxon>Actinomycetes</taxon>
        <taxon>Glycomycetales</taxon>
        <taxon>Glycomycetaceae</taxon>
        <taxon>Glycomyces</taxon>
    </lineage>
</organism>
<evidence type="ECO:0000256" key="1">
    <source>
        <dbReference type="SAM" id="SignalP"/>
    </source>
</evidence>
<dbReference type="SUPFAM" id="SSF50969">
    <property type="entry name" value="YVTN repeat-like/Quinoprotein amine dehydrogenase"/>
    <property type="match status" value="1"/>
</dbReference>
<accession>A0ABN2FVP2</accession>
<sequence>MTRSARTRVAVAAAVLALLAACDTAATGDDADSGVFYGLGDDHVLYRWEPGAAREGDDEAPPAEPVLDLSGVWSAEGDVGAVLRASLTVDPRQRTAAWIEGASPSEVLKFGDLETGEISTVVEYPLDHACVDPTWLADGSALLVHRGAVWGVESDAAQGDATPLPVEAWGDAEWYAPDAGKLPSTVELQPAGCRLRWYTAEDGSAQAVYHNLDVSELYRIDAEGTVLETIRVGGLTGAEPLTIGLVGVDPTGRYACMVDDYGPYGAFKGGFTPHAEAGTRVIDLSTGEAAGSESSPACTSLQADGYLSRDGAAASFIDYDGSTEWTVDLPAVIAESPVLFHYPATSLGLLLRVRTGGGPALTGRTARRHTMLP</sequence>
<dbReference type="RefSeq" id="WP_344480682.1">
    <property type="nucleotide sequence ID" value="NZ_BAAAQF010000002.1"/>
</dbReference>
<keyword evidence="3" id="KW-1185">Reference proteome</keyword>
<name>A0ABN2FVP2_9ACTN</name>
<reference evidence="2 3" key="1">
    <citation type="journal article" date="2019" name="Int. J. Syst. Evol. Microbiol.">
        <title>The Global Catalogue of Microorganisms (GCM) 10K type strain sequencing project: providing services to taxonomists for standard genome sequencing and annotation.</title>
        <authorList>
            <consortium name="The Broad Institute Genomics Platform"/>
            <consortium name="The Broad Institute Genome Sequencing Center for Infectious Disease"/>
            <person name="Wu L."/>
            <person name="Ma J."/>
        </authorList>
    </citation>
    <scope>NUCLEOTIDE SEQUENCE [LARGE SCALE GENOMIC DNA]</scope>
    <source>
        <strain evidence="2 3">JCM 16001</strain>
    </source>
</reference>